<keyword evidence="3" id="KW-0813">Transport</keyword>
<keyword evidence="3" id="KW-0653">Protein transport</keyword>
<gene>
    <name evidence="12" type="primary">nup42</name>
</gene>
<keyword evidence="3" id="KW-0906">Nuclear pore complex</keyword>
<sequence>MTVCNFFLQGRCRYGDKCWNEHPRGGNRGGGGGHSSNYSRGSGQQQQPRGGGGGGGFGNRVWVNPNQQKGGYIQPSSFSSHGGSEWSRGGGGEANWGRGEGGGGGSDWNRGGGGSDWNRGGGGRRDNVRSADFNFGAQNRFSALDSPSAFDRGGRRGDVAAAGEEDDDKSLEIIQADMESWESSGQWVFSCYSKSKASLSGFTDLSPEELRLEYCSAQASGDLQSYLSGVNQLLNQWRNRIQELKVMTPATRAALLAELNNPAPQTSSSSFGLNTATGFGSSASAFGSKGFGASAPVQANSFSFAAPTGGFGSPAATGFGSAITAPTQPPSGFGSSSAVTSALSASTFSFAAPSSDKPAASTGFGSASGFSFSSAANAGGGFGSGFGTEAPAVSGSNNVQTSGGFGASAGPAAAGGVVADSLFSSESALTPEELNQFKAKRFTLGQIPLKPPPNGLLVL</sequence>
<keyword evidence="11" id="KW-1185">Reference proteome</keyword>
<keyword evidence="8" id="KW-0479">Metal-binding</keyword>
<evidence type="ECO:0000256" key="9">
    <source>
        <dbReference type="SAM" id="MobiDB-lite"/>
    </source>
</evidence>
<evidence type="ECO:0000256" key="3">
    <source>
        <dbReference type="ARBA" id="ARBA00023132"/>
    </source>
</evidence>
<dbReference type="GO" id="GO:0005643">
    <property type="term" value="C:nuclear pore"/>
    <property type="evidence" value="ECO:0007669"/>
    <property type="project" value="UniProtKB-SubCell"/>
</dbReference>
<proteinExistence type="predicted"/>
<feature type="region of interest" description="Disordered" evidence="9">
    <location>
        <begin position="144"/>
        <end position="166"/>
    </location>
</feature>
<dbReference type="SMART" id="SM00356">
    <property type="entry name" value="ZnF_C3H1"/>
    <property type="match status" value="1"/>
</dbReference>
<feature type="zinc finger region" description="C3H1-type" evidence="8">
    <location>
        <begin position="1"/>
        <end position="25"/>
    </location>
</feature>
<accession>A0A6P7P0G6</accession>
<dbReference type="Proteomes" id="UP000515150">
    <property type="component" value="Chromosome 11"/>
</dbReference>
<dbReference type="RefSeq" id="XP_029023184.1">
    <property type="nucleotide sequence ID" value="XM_029167351.3"/>
</dbReference>
<evidence type="ECO:0000256" key="1">
    <source>
        <dbReference type="ARBA" id="ARBA00004335"/>
    </source>
</evidence>
<evidence type="ECO:0000256" key="4">
    <source>
        <dbReference type="ARBA" id="ARBA00023242"/>
    </source>
</evidence>
<dbReference type="KEGG" id="bspl:114865857"/>
<reference evidence="12" key="1">
    <citation type="submission" date="2025-08" db="UniProtKB">
        <authorList>
            <consortium name="RefSeq"/>
        </authorList>
    </citation>
    <scope>IDENTIFICATION</scope>
</reference>
<dbReference type="InterPro" id="IPR000571">
    <property type="entry name" value="Znf_CCCH"/>
</dbReference>
<evidence type="ECO:0000259" key="10">
    <source>
        <dbReference type="PROSITE" id="PS50103"/>
    </source>
</evidence>
<feature type="compositionally biased region" description="Low complexity" evidence="9">
    <location>
        <begin position="76"/>
        <end position="87"/>
    </location>
</feature>
<dbReference type="PANTHER" id="PTHR46527:SF1">
    <property type="entry name" value="NUCLEOPORIN NUP42"/>
    <property type="match status" value="1"/>
</dbReference>
<dbReference type="GO" id="GO:0031965">
    <property type="term" value="C:nuclear membrane"/>
    <property type="evidence" value="ECO:0007669"/>
    <property type="project" value="UniProtKB-SubCell"/>
</dbReference>
<evidence type="ECO:0000256" key="6">
    <source>
        <dbReference type="ARBA" id="ARBA00039886"/>
    </source>
</evidence>
<keyword evidence="4" id="KW-0539">Nucleus</keyword>
<comment type="subcellular location">
    <subcellularLocation>
        <location evidence="1">Nucleus membrane</location>
        <topology evidence="1">Peripheral membrane protein</topology>
        <orientation evidence="1">Cytoplasmic side</orientation>
    </subcellularLocation>
    <subcellularLocation>
        <location evidence="2">Nucleus</location>
        <location evidence="2">Nuclear pore complex</location>
    </subcellularLocation>
</comment>
<dbReference type="AlphaFoldDB" id="A0A6P7P0G6"/>
<keyword evidence="8" id="KW-0863">Zinc-finger</keyword>
<dbReference type="CTD" id="11097"/>
<feature type="compositionally biased region" description="Gly residues" evidence="9">
    <location>
        <begin position="88"/>
        <end position="121"/>
    </location>
</feature>
<keyword evidence="3" id="KW-0509">mRNA transport</keyword>
<dbReference type="PROSITE" id="PS50103">
    <property type="entry name" value="ZF_C3H1"/>
    <property type="match status" value="1"/>
</dbReference>
<evidence type="ECO:0000313" key="11">
    <source>
        <dbReference type="Proteomes" id="UP000515150"/>
    </source>
</evidence>
<dbReference type="FunCoup" id="A0A6P7P0G6">
    <property type="interactions" value="702"/>
</dbReference>
<evidence type="ECO:0000256" key="8">
    <source>
        <dbReference type="PROSITE-ProRule" id="PRU00723"/>
    </source>
</evidence>
<keyword evidence="3" id="KW-0811">Translocation</keyword>
<evidence type="ECO:0000256" key="5">
    <source>
        <dbReference type="ARBA" id="ARBA00037262"/>
    </source>
</evidence>
<dbReference type="GeneID" id="114865857"/>
<feature type="domain" description="C3H1-type" evidence="10">
    <location>
        <begin position="1"/>
        <end position="25"/>
    </location>
</feature>
<protein>
    <recommendedName>
        <fullName evidence="6">Nucleoporin NUP42</fullName>
    </recommendedName>
    <alternativeName>
        <fullName evidence="7">Nucleoporin-like protein 2</fullName>
    </alternativeName>
</protein>
<feature type="compositionally biased region" description="Low complexity" evidence="9">
    <location>
        <begin position="35"/>
        <end position="48"/>
    </location>
</feature>
<dbReference type="InParanoid" id="A0A6P7P0G6"/>
<dbReference type="Gene3D" id="4.10.1000.10">
    <property type="entry name" value="Zinc finger, CCCH-type"/>
    <property type="match status" value="1"/>
</dbReference>
<comment type="function">
    <text evidence="5">Required for the export of mRNAs containing poly(A) tails from the nucleus into the cytoplasm.</text>
</comment>
<keyword evidence="8" id="KW-0862">Zinc</keyword>
<evidence type="ECO:0000256" key="2">
    <source>
        <dbReference type="ARBA" id="ARBA00004567"/>
    </source>
</evidence>
<evidence type="ECO:0000256" key="7">
    <source>
        <dbReference type="ARBA" id="ARBA00042384"/>
    </source>
</evidence>
<feature type="region of interest" description="Disordered" evidence="9">
    <location>
        <begin position="26"/>
        <end position="125"/>
    </location>
</feature>
<dbReference type="InterPro" id="IPR051767">
    <property type="entry name" value="Nucleoporin_NUP42"/>
</dbReference>
<organism evidence="11 12">
    <name type="scientific">Betta splendens</name>
    <name type="common">Siamese fighting fish</name>
    <dbReference type="NCBI Taxonomy" id="158456"/>
    <lineage>
        <taxon>Eukaryota</taxon>
        <taxon>Metazoa</taxon>
        <taxon>Chordata</taxon>
        <taxon>Craniata</taxon>
        <taxon>Vertebrata</taxon>
        <taxon>Euteleostomi</taxon>
        <taxon>Actinopterygii</taxon>
        <taxon>Neopterygii</taxon>
        <taxon>Teleostei</taxon>
        <taxon>Neoteleostei</taxon>
        <taxon>Acanthomorphata</taxon>
        <taxon>Anabantaria</taxon>
        <taxon>Anabantiformes</taxon>
        <taxon>Anabantoidei</taxon>
        <taxon>Osphronemidae</taxon>
        <taxon>Betta</taxon>
    </lineage>
</organism>
<name>A0A6P7P0G6_BETSP</name>
<dbReference type="GO" id="GO:0008270">
    <property type="term" value="F:zinc ion binding"/>
    <property type="evidence" value="ECO:0007669"/>
    <property type="project" value="UniProtKB-KW"/>
</dbReference>
<feature type="compositionally biased region" description="Gly residues" evidence="9">
    <location>
        <begin position="49"/>
        <end position="58"/>
    </location>
</feature>
<dbReference type="PANTHER" id="PTHR46527">
    <property type="entry name" value="NUCLEOPORIN-LIKE PROTEIN 2"/>
    <property type="match status" value="1"/>
</dbReference>
<dbReference type="OrthoDB" id="20729at2759"/>
<evidence type="ECO:0000313" key="12">
    <source>
        <dbReference type="RefSeq" id="XP_029023184.1"/>
    </source>
</evidence>